<evidence type="ECO:0000313" key="2">
    <source>
        <dbReference type="Proteomes" id="UP000828390"/>
    </source>
</evidence>
<organism evidence="1 2">
    <name type="scientific">Dreissena polymorpha</name>
    <name type="common">Zebra mussel</name>
    <name type="synonym">Mytilus polymorpha</name>
    <dbReference type="NCBI Taxonomy" id="45954"/>
    <lineage>
        <taxon>Eukaryota</taxon>
        <taxon>Metazoa</taxon>
        <taxon>Spiralia</taxon>
        <taxon>Lophotrochozoa</taxon>
        <taxon>Mollusca</taxon>
        <taxon>Bivalvia</taxon>
        <taxon>Autobranchia</taxon>
        <taxon>Heteroconchia</taxon>
        <taxon>Euheterodonta</taxon>
        <taxon>Imparidentia</taxon>
        <taxon>Neoheterodontei</taxon>
        <taxon>Myida</taxon>
        <taxon>Dreissenoidea</taxon>
        <taxon>Dreissenidae</taxon>
        <taxon>Dreissena</taxon>
    </lineage>
</organism>
<sequence length="183" mass="20917">MASSVSSSSFPSLGCPPCLLSGMNLVIRYSPLFKAHFHSQQRFRLEQHTYSHTLRQYWTAQTSSLSQQIYWNGKQMFYYTGTDLILANNGGYRLMMSHNGGNRLMMSHNGGYRLMMSHNGSYQLIMSHNGDYRFMMSHNGGYRLMMSHNGGNRLMMSHNGGYRLMMSHNGSYRLMMSHNGVIG</sequence>
<gene>
    <name evidence="1" type="ORF">DPMN_049241</name>
</gene>
<evidence type="ECO:0000313" key="1">
    <source>
        <dbReference type="EMBL" id="KAH3723453.1"/>
    </source>
</evidence>
<name>A0A9D4CE17_DREPO</name>
<dbReference type="AlphaFoldDB" id="A0A9D4CE17"/>
<proteinExistence type="predicted"/>
<protein>
    <submittedName>
        <fullName evidence="1">Uncharacterized protein</fullName>
    </submittedName>
</protein>
<dbReference type="Proteomes" id="UP000828390">
    <property type="component" value="Unassembled WGS sequence"/>
</dbReference>
<dbReference type="EMBL" id="JAIWYP010000012">
    <property type="protein sequence ID" value="KAH3723453.1"/>
    <property type="molecule type" value="Genomic_DNA"/>
</dbReference>
<keyword evidence="2" id="KW-1185">Reference proteome</keyword>
<comment type="caution">
    <text evidence="1">The sequence shown here is derived from an EMBL/GenBank/DDBJ whole genome shotgun (WGS) entry which is preliminary data.</text>
</comment>
<reference evidence="1" key="2">
    <citation type="submission" date="2020-11" db="EMBL/GenBank/DDBJ databases">
        <authorList>
            <person name="McCartney M.A."/>
            <person name="Auch B."/>
            <person name="Kono T."/>
            <person name="Mallez S."/>
            <person name="Becker A."/>
            <person name="Gohl D.M."/>
            <person name="Silverstein K.A.T."/>
            <person name="Koren S."/>
            <person name="Bechman K.B."/>
            <person name="Herman A."/>
            <person name="Abrahante J.E."/>
            <person name="Garbe J."/>
        </authorList>
    </citation>
    <scope>NUCLEOTIDE SEQUENCE</scope>
    <source>
        <strain evidence="1">Duluth1</strain>
        <tissue evidence="1">Whole animal</tissue>
    </source>
</reference>
<reference evidence="1" key="1">
    <citation type="journal article" date="2019" name="bioRxiv">
        <title>The Genome of the Zebra Mussel, Dreissena polymorpha: A Resource for Invasive Species Research.</title>
        <authorList>
            <person name="McCartney M.A."/>
            <person name="Auch B."/>
            <person name="Kono T."/>
            <person name="Mallez S."/>
            <person name="Zhang Y."/>
            <person name="Obille A."/>
            <person name="Becker A."/>
            <person name="Abrahante J.E."/>
            <person name="Garbe J."/>
            <person name="Badalamenti J.P."/>
            <person name="Herman A."/>
            <person name="Mangelson H."/>
            <person name="Liachko I."/>
            <person name="Sullivan S."/>
            <person name="Sone E.D."/>
            <person name="Koren S."/>
            <person name="Silverstein K.A.T."/>
            <person name="Beckman K.B."/>
            <person name="Gohl D.M."/>
        </authorList>
    </citation>
    <scope>NUCLEOTIDE SEQUENCE</scope>
    <source>
        <strain evidence="1">Duluth1</strain>
        <tissue evidence="1">Whole animal</tissue>
    </source>
</reference>
<accession>A0A9D4CE17</accession>